<protein>
    <submittedName>
        <fullName evidence="1">T9SS type A sorting domain-containing protein</fullName>
    </submittedName>
</protein>
<proteinExistence type="predicted"/>
<evidence type="ECO:0000313" key="1">
    <source>
        <dbReference type="EMBL" id="WEK37090.1"/>
    </source>
</evidence>
<gene>
    <name evidence="1" type="ORF">P0Y53_06215</name>
</gene>
<dbReference type="EMBL" id="CP119311">
    <property type="protein sequence ID" value="WEK37090.1"/>
    <property type="molecule type" value="Genomic_DNA"/>
</dbReference>
<dbReference type="InterPro" id="IPR029058">
    <property type="entry name" value="AB_hydrolase_fold"/>
</dbReference>
<dbReference type="SUPFAM" id="SSF53474">
    <property type="entry name" value="alpha/beta-Hydrolases"/>
    <property type="match status" value="1"/>
</dbReference>
<reference evidence="1" key="1">
    <citation type="submission" date="2023-03" db="EMBL/GenBank/DDBJ databases">
        <title>Andean soil-derived lignocellulolytic bacterial consortium as a source of novel taxa and putative plastic-active enzymes.</title>
        <authorList>
            <person name="Diaz-Garcia L."/>
            <person name="Chuvochina M."/>
            <person name="Feuerriegel G."/>
            <person name="Bunk B."/>
            <person name="Sproer C."/>
            <person name="Streit W.R."/>
            <person name="Rodriguez L.M."/>
            <person name="Overmann J."/>
            <person name="Jimenez D.J."/>
        </authorList>
    </citation>
    <scope>NUCLEOTIDE SEQUENCE</scope>
    <source>
        <strain evidence="1">MAG 7</strain>
    </source>
</reference>
<dbReference type="Proteomes" id="UP001220610">
    <property type="component" value="Chromosome"/>
</dbReference>
<dbReference type="InterPro" id="IPR026444">
    <property type="entry name" value="Secre_tail"/>
</dbReference>
<accession>A0AAJ5WUM7</accession>
<name>A0AAJ5WUM7_9BACT</name>
<organism evidence="1 2">
    <name type="scientific">Candidatus Pseudobacter hemicellulosilyticus</name>
    <dbReference type="NCBI Taxonomy" id="3121375"/>
    <lineage>
        <taxon>Bacteria</taxon>
        <taxon>Pseudomonadati</taxon>
        <taxon>Bacteroidota</taxon>
        <taxon>Chitinophagia</taxon>
        <taxon>Chitinophagales</taxon>
        <taxon>Chitinophagaceae</taxon>
        <taxon>Pseudobacter</taxon>
    </lineage>
</organism>
<dbReference type="NCBIfam" id="TIGR04183">
    <property type="entry name" value="Por_Secre_tail"/>
    <property type="match status" value="1"/>
</dbReference>
<sequence length="492" mass="54154">MLKRLPLFAGRTVRPGNLVFLLLVIAHLQVNAQCTLNNLDLVTFPPVSGTSFRFTGYLRHLPADYATATTQKYPLMIFLGGQGSQGNGGSAEICRLLTDQPDNPAGYINNGTWNGTGTANGETFSYIMLAVQYNYWDRPFGFGQKIDDLITYAINTYRVDTSRIYLTGMSSGANLVMDYIGGSDAWPRRLAAAAVSSVCHDSLVTRGGPERIAAADLPIYFVHCTVDESCPVQIADDWTAAINAINPDIVRYTRLVPRSGGNPPFDGLKWCQGWGHATWPVLYTTSESAANAWPPNMYNWFAAQARTITLPVTLRDFSARLVNDRVQLEWITAQEINNKQFTIERAGADRQFQPIGTVAGAGNSTTTKAYRFTDPSPLANLSYYRLVQTDLDGKEQRFDIRYIVNRSGASSLIAIAGNPFNTSLQAYISLDKPQQVTITLTDVNGKVLLNRQTRYAQGATALELPTARLPRGVYLLRAAGESLSEVHKVVKE</sequence>
<dbReference type="AlphaFoldDB" id="A0AAJ5WUM7"/>
<dbReference type="Gene3D" id="3.40.50.1820">
    <property type="entry name" value="alpha/beta hydrolase"/>
    <property type="match status" value="1"/>
</dbReference>
<evidence type="ECO:0000313" key="2">
    <source>
        <dbReference type="Proteomes" id="UP001220610"/>
    </source>
</evidence>